<feature type="transmembrane region" description="Helical" evidence="1">
    <location>
        <begin position="236"/>
        <end position="256"/>
    </location>
</feature>
<evidence type="ECO:0000313" key="3">
    <source>
        <dbReference type="Proteomes" id="UP000518752"/>
    </source>
</evidence>
<feature type="transmembrane region" description="Helical" evidence="1">
    <location>
        <begin position="194"/>
        <end position="216"/>
    </location>
</feature>
<evidence type="ECO:0000313" key="2">
    <source>
        <dbReference type="EMBL" id="KAF5372276.1"/>
    </source>
</evidence>
<dbReference type="OrthoDB" id="3265563at2759"/>
<keyword evidence="1" id="KW-0472">Membrane</keyword>
<dbReference type="AlphaFoldDB" id="A0A8H5LWV1"/>
<organism evidence="2 3">
    <name type="scientific">Collybiopsis confluens</name>
    <dbReference type="NCBI Taxonomy" id="2823264"/>
    <lineage>
        <taxon>Eukaryota</taxon>
        <taxon>Fungi</taxon>
        <taxon>Dikarya</taxon>
        <taxon>Basidiomycota</taxon>
        <taxon>Agaricomycotina</taxon>
        <taxon>Agaricomycetes</taxon>
        <taxon>Agaricomycetidae</taxon>
        <taxon>Agaricales</taxon>
        <taxon>Marasmiineae</taxon>
        <taxon>Omphalotaceae</taxon>
        <taxon>Collybiopsis</taxon>
    </lineage>
</organism>
<dbReference type="EMBL" id="JAACJN010000112">
    <property type="protein sequence ID" value="KAF5372276.1"/>
    <property type="molecule type" value="Genomic_DNA"/>
</dbReference>
<keyword evidence="3" id="KW-1185">Reference proteome</keyword>
<protein>
    <submittedName>
        <fullName evidence="2">Uncharacterized protein</fullName>
    </submittedName>
</protein>
<accession>A0A8H5LWV1</accession>
<evidence type="ECO:0000256" key="1">
    <source>
        <dbReference type="SAM" id="Phobius"/>
    </source>
</evidence>
<reference evidence="2 3" key="1">
    <citation type="journal article" date="2020" name="ISME J.">
        <title>Uncovering the hidden diversity of litter-decomposition mechanisms in mushroom-forming fungi.</title>
        <authorList>
            <person name="Floudas D."/>
            <person name="Bentzer J."/>
            <person name="Ahren D."/>
            <person name="Johansson T."/>
            <person name="Persson P."/>
            <person name="Tunlid A."/>
        </authorList>
    </citation>
    <scope>NUCLEOTIDE SEQUENCE [LARGE SCALE GENOMIC DNA]</scope>
    <source>
        <strain evidence="2 3">CBS 406.79</strain>
    </source>
</reference>
<keyword evidence="1" id="KW-0812">Transmembrane</keyword>
<gene>
    <name evidence="2" type="ORF">D9757_009650</name>
</gene>
<proteinExistence type="predicted"/>
<dbReference type="Proteomes" id="UP000518752">
    <property type="component" value="Unassembled WGS sequence"/>
</dbReference>
<name>A0A8H5LWV1_9AGAR</name>
<keyword evidence="1" id="KW-1133">Transmembrane helix</keyword>
<comment type="caution">
    <text evidence="2">The sequence shown here is derived from an EMBL/GenBank/DDBJ whole genome shotgun (WGS) entry which is preliminary data.</text>
</comment>
<sequence length="342" mass="37670">MSIQTASTRPLHTTVDAADCPPFGPTRTAEELETIVDQQFSIPVSPPADTFYIHAEAHIKTLRERTEKLSLADTLHPKFSSCLKLHEYVPSDGLAVVVFANIQLLVEYANSKRVALEYLQLGVLFLNLSQTLPENSILAPKFQRSLVLLELFPKKTVLPKELGVERAAEDRVDIVADAILIFRLYAVWGFRKRVIIAPLTITVLNNILAILDAAIRLKVVIIVDGPEDQVMSESDIFWAENATTMTLAFMIVNLLVNTLVTSLIESGMLYPVAILLALVLLHVLSHCPNLFAILAEVVAIAPTLIIVPPEAEALEQGELGNDNMAGKRLRLVQEMLLDAGLL</sequence>
<feature type="transmembrane region" description="Helical" evidence="1">
    <location>
        <begin position="268"/>
        <end position="284"/>
    </location>
</feature>